<keyword evidence="6" id="KW-0804">Transcription</keyword>
<evidence type="ECO:0000256" key="1">
    <source>
        <dbReference type="ARBA" id="ARBA00010445"/>
    </source>
</evidence>
<keyword evidence="2" id="KW-0479">Metal-binding</keyword>
<dbReference type="InterPro" id="IPR013083">
    <property type="entry name" value="Znf_RING/FYVE/PHD"/>
</dbReference>
<dbReference type="InterPro" id="IPR045104">
    <property type="entry name" value="Alfin"/>
</dbReference>
<keyword evidence="3 7" id="KW-0863">Zinc-finger</keyword>
<evidence type="ECO:0000256" key="2">
    <source>
        <dbReference type="ARBA" id="ARBA00022723"/>
    </source>
</evidence>
<gene>
    <name evidence="10" type="ORF">SELMODRAFT_187338</name>
</gene>
<dbReference type="GO" id="GO:0000976">
    <property type="term" value="F:transcription cis-regulatory region binding"/>
    <property type="evidence" value="ECO:0000318"/>
    <property type="project" value="GO_Central"/>
</dbReference>
<keyword evidence="5" id="KW-0805">Transcription regulation</keyword>
<organism evidence="11">
    <name type="scientific">Selaginella moellendorffii</name>
    <name type="common">Spikemoss</name>
    <dbReference type="NCBI Taxonomy" id="88036"/>
    <lineage>
        <taxon>Eukaryota</taxon>
        <taxon>Viridiplantae</taxon>
        <taxon>Streptophyta</taxon>
        <taxon>Embryophyta</taxon>
        <taxon>Tracheophyta</taxon>
        <taxon>Lycopodiopsida</taxon>
        <taxon>Selaginellales</taxon>
        <taxon>Selaginellaceae</taxon>
        <taxon>Selaginella</taxon>
    </lineage>
</organism>
<dbReference type="SUPFAM" id="SSF57903">
    <property type="entry name" value="FYVE/PHD zinc finger"/>
    <property type="match status" value="1"/>
</dbReference>
<dbReference type="AlphaFoldDB" id="D8TCD6"/>
<dbReference type="InParanoid" id="D8TCD6"/>
<dbReference type="Pfam" id="PF12165">
    <property type="entry name" value="Alfin"/>
    <property type="match status" value="1"/>
</dbReference>
<dbReference type="PANTHER" id="PTHR12321">
    <property type="entry name" value="CPG BINDING PROTEIN"/>
    <property type="match status" value="1"/>
</dbReference>
<evidence type="ECO:0000313" key="11">
    <source>
        <dbReference type="Proteomes" id="UP000001514"/>
    </source>
</evidence>
<dbReference type="GO" id="GO:0005634">
    <property type="term" value="C:nucleus"/>
    <property type="evidence" value="ECO:0000318"/>
    <property type="project" value="GO_Central"/>
</dbReference>
<keyword evidence="11" id="KW-1185">Reference proteome</keyword>
<evidence type="ECO:0000256" key="5">
    <source>
        <dbReference type="ARBA" id="ARBA00023015"/>
    </source>
</evidence>
<dbReference type="InterPro" id="IPR011011">
    <property type="entry name" value="Znf_FYVE_PHD"/>
</dbReference>
<dbReference type="OrthoDB" id="784962at2759"/>
<dbReference type="GO" id="GO:0008270">
    <property type="term" value="F:zinc ion binding"/>
    <property type="evidence" value="ECO:0007669"/>
    <property type="project" value="UniProtKB-KW"/>
</dbReference>
<evidence type="ECO:0000256" key="4">
    <source>
        <dbReference type="ARBA" id="ARBA00022833"/>
    </source>
</evidence>
<dbReference type="GO" id="GO:0006355">
    <property type="term" value="P:regulation of DNA-templated transcription"/>
    <property type="evidence" value="ECO:0007669"/>
    <property type="project" value="InterPro"/>
</dbReference>
<keyword evidence="4" id="KW-0862">Zinc</keyword>
<dbReference type="Proteomes" id="UP000001514">
    <property type="component" value="Unassembled WGS sequence"/>
</dbReference>
<evidence type="ECO:0000259" key="9">
    <source>
        <dbReference type="PROSITE" id="PS50016"/>
    </source>
</evidence>
<evidence type="ECO:0000256" key="3">
    <source>
        <dbReference type="ARBA" id="ARBA00022771"/>
    </source>
</evidence>
<dbReference type="EMBL" id="GL377716">
    <property type="protein sequence ID" value="EFJ05695.1"/>
    <property type="molecule type" value="Genomic_DNA"/>
</dbReference>
<evidence type="ECO:0000313" key="10">
    <source>
        <dbReference type="EMBL" id="EFJ05695.1"/>
    </source>
</evidence>
<feature type="region of interest" description="Disordered" evidence="8">
    <location>
        <begin position="130"/>
        <end position="181"/>
    </location>
</feature>
<dbReference type="eggNOG" id="KOG1632">
    <property type="taxonomic scope" value="Eukaryota"/>
</dbReference>
<dbReference type="InterPro" id="IPR019786">
    <property type="entry name" value="Zinc_finger_PHD-type_CS"/>
</dbReference>
<comment type="similarity">
    <text evidence="1">Belongs to the Alfin family.</text>
</comment>
<proteinExistence type="inferred from homology"/>
<dbReference type="Gramene" id="EFJ05695">
    <property type="protein sequence ID" value="EFJ05695"/>
    <property type="gene ID" value="SELMODRAFT_187338"/>
</dbReference>
<sequence>MESPATVEAIFEDFRGRRAGIVKALTTDVSIFCDECDPVKDLCLYGLPDGEWKVTLPVEEVPPELPEPSLGINFAKDGMKRTDWLILVAVHSDSWLYSVAFYHAARLHKADRQRLFGMINNLPTIHEVLAKPANKSSSKTKSKKAARGSSNNSNRRRKKEEDEDEEEEEQDEEEVEENSEEEEEEAFCGICADPHNTSQFWIACDSCRKWYHGSCVKVNASKAAGIKSYNCPSCAKKRARH</sequence>
<dbReference type="PROSITE" id="PS01359">
    <property type="entry name" value="ZF_PHD_1"/>
    <property type="match status" value="1"/>
</dbReference>
<dbReference type="PROSITE" id="PS50016">
    <property type="entry name" value="ZF_PHD_2"/>
    <property type="match status" value="1"/>
</dbReference>
<dbReference type="PANTHER" id="PTHR12321:SF98">
    <property type="entry name" value="PHD FINGER PROTEIN ALFIN-LIKE 5"/>
    <property type="match status" value="1"/>
</dbReference>
<dbReference type="STRING" id="88036.D8TCD6"/>
<dbReference type="Gene3D" id="3.30.40.10">
    <property type="entry name" value="Zinc/RING finger domain, C3HC4 (zinc finger)"/>
    <property type="match status" value="1"/>
</dbReference>
<name>D8TCD6_SELML</name>
<dbReference type="GO" id="GO:0003712">
    <property type="term" value="F:transcription coregulator activity"/>
    <property type="evidence" value="ECO:0000318"/>
    <property type="project" value="GO_Central"/>
</dbReference>
<dbReference type="InterPro" id="IPR019787">
    <property type="entry name" value="Znf_PHD-finger"/>
</dbReference>
<dbReference type="InterPro" id="IPR001965">
    <property type="entry name" value="Znf_PHD"/>
</dbReference>
<feature type="domain" description="PHD-type" evidence="9">
    <location>
        <begin position="185"/>
        <end position="237"/>
    </location>
</feature>
<dbReference type="InterPro" id="IPR021998">
    <property type="entry name" value="Alfin_N"/>
</dbReference>
<dbReference type="Pfam" id="PF00628">
    <property type="entry name" value="PHD"/>
    <property type="match status" value="1"/>
</dbReference>
<evidence type="ECO:0000256" key="7">
    <source>
        <dbReference type="PROSITE-ProRule" id="PRU00146"/>
    </source>
</evidence>
<evidence type="ECO:0000256" key="8">
    <source>
        <dbReference type="SAM" id="MobiDB-lite"/>
    </source>
</evidence>
<accession>D8TCD6</accession>
<dbReference type="HOGENOM" id="CLU_058315_1_0_1"/>
<dbReference type="KEGG" id="smo:SELMODRAFT_187338"/>
<reference evidence="10 11" key="1">
    <citation type="journal article" date="2011" name="Science">
        <title>The Selaginella genome identifies genetic changes associated with the evolution of vascular plants.</title>
        <authorList>
            <person name="Banks J.A."/>
            <person name="Nishiyama T."/>
            <person name="Hasebe M."/>
            <person name="Bowman J.L."/>
            <person name="Gribskov M."/>
            <person name="dePamphilis C."/>
            <person name="Albert V.A."/>
            <person name="Aono N."/>
            <person name="Aoyama T."/>
            <person name="Ambrose B.A."/>
            <person name="Ashton N.W."/>
            <person name="Axtell M.J."/>
            <person name="Barker E."/>
            <person name="Barker M.S."/>
            <person name="Bennetzen J.L."/>
            <person name="Bonawitz N.D."/>
            <person name="Chapple C."/>
            <person name="Cheng C."/>
            <person name="Correa L.G."/>
            <person name="Dacre M."/>
            <person name="DeBarry J."/>
            <person name="Dreyer I."/>
            <person name="Elias M."/>
            <person name="Engstrom E.M."/>
            <person name="Estelle M."/>
            <person name="Feng L."/>
            <person name="Finet C."/>
            <person name="Floyd S.K."/>
            <person name="Frommer W.B."/>
            <person name="Fujita T."/>
            <person name="Gramzow L."/>
            <person name="Gutensohn M."/>
            <person name="Harholt J."/>
            <person name="Hattori M."/>
            <person name="Heyl A."/>
            <person name="Hirai T."/>
            <person name="Hiwatashi Y."/>
            <person name="Ishikawa M."/>
            <person name="Iwata M."/>
            <person name="Karol K.G."/>
            <person name="Koehler B."/>
            <person name="Kolukisaoglu U."/>
            <person name="Kubo M."/>
            <person name="Kurata T."/>
            <person name="Lalonde S."/>
            <person name="Li K."/>
            <person name="Li Y."/>
            <person name="Litt A."/>
            <person name="Lyons E."/>
            <person name="Manning G."/>
            <person name="Maruyama T."/>
            <person name="Michael T.P."/>
            <person name="Mikami K."/>
            <person name="Miyazaki S."/>
            <person name="Morinaga S."/>
            <person name="Murata T."/>
            <person name="Mueller-Roeber B."/>
            <person name="Nelson D.R."/>
            <person name="Obara M."/>
            <person name="Oguri Y."/>
            <person name="Olmstead R.G."/>
            <person name="Onodera N."/>
            <person name="Petersen B.L."/>
            <person name="Pils B."/>
            <person name="Prigge M."/>
            <person name="Rensing S.A."/>
            <person name="Riano-Pachon D.M."/>
            <person name="Roberts A.W."/>
            <person name="Sato Y."/>
            <person name="Scheller H.V."/>
            <person name="Schulz B."/>
            <person name="Schulz C."/>
            <person name="Shakirov E.V."/>
            <person name="Shibagaki N."/>
            <person name="Shinohara N."/>
            <person name="Shippen D.E."/>
            <person name="Soerensen I."/>
            <person name="Sotooka R."/>
            <person name="Sugimoto N."/>
            <person name="Sugita M."/>
            <person name="Sumikawa N."/>
            <person name="Tanurdzic M."/>
            <person name="Theissen G."/>
            <person name="Ulvskov P."/>
            <person name="Wakazuki S."/>
            <person name="Weng J.K."/>
            <person name="Willats W.W."/>
            <person name="Wipf D."/>
            <person name="Wolf P.G."/>
            <person name="Yang L."/>
            <person name="Zimmer A.D."/>
            <person name="Zhu Q."/>
            <person name="Mitros T."/>
            <person name="Hellsten U."/>
            <person name="Loque D."/>
            <person name="Otillar R."/>
            <person name="Salamov A."/>
            <person name="Schmutz J."/>
            <person name="Shapiro H."/>
            <person name="Lindquist E."/>
            <person name="Lucas S."/>
            <person name="Rokhsar D."/>
            <person name="Grigoriev I.V."/>
        </authorList>
    </citation>
    <scope>NUCLEOTIDE SEQUENCE [LARGE SCALE GENOMIC DNA]</scope>
</reference>
<dbReference type="SMART" id="SM00249">
    <property type="entry name" value="PHD"/>
    <property type="match status" value="1"/>
</dbReference>
<feature type="compositionally biased region" description="Acidic residues" evidence="8">
    <location>
        <begin position="161"/>
        <end position="181"/>
    </location>
</feature>
<dbReference type="GO" id="GO:0042393">
    <property type="term" value="F:histone binding"/>
    <property type="evidence" value="ECO:0007669"/>
    <property type="project" value="InterPro"/>
</dbReference>
<protein>
    <recommendedName>
        <fullName evidence="9">PHD-type domain-containing protein</fullName>
    </recommendedName>
</protein>
<evidence type="ECO:0000256" key="6">
    <source>
        <dbReference type="ARBA" id="ARBA00023163"/>
    </source>
</evidence>